<name>A0A126QQA3_9BACT</name>
<keyword evidence="1" id="KW-0812">Transmembrane</keyword>
<proteinExistence type="predicted"/>
<dbReference type="RefSeq" id="WP_066805138.1">
    <property type="nucleotide sequence ID" value="NZ_CP014206.1"/>
</dbReference>
<dbReference type="CDD" id="cd08168">
    <property type="entry name" value="Cytochrom_C3"/>
    <property type="match status" value="1"/>
</dbReference>
<evidence type="ECO:0000313" key="3">
    <source>
        <dbReference type="EMBL" id="TDT88715.1"/>
    </source>
</evidence>
<reference evidence="3 5" key="2">
    <citation type="submission" date="2019-03" db="EMBL/GenBank/DDBJ databases">
        <title>Genomic Encyclopedia of Type Strains, Phase IV (KMG-IV): sequencing the most valuable type-strain genomes for metagenomic binning, comparative biology and taxonomic classification.</title>
        <authorList>
            <person name="Goeker M."/>
        </authorList>
    </citation>
    <scope>NUCLEOTIDE SEQUENCE [LARGE SCALE GENOMIC DNA]</scope>
    <source>
        <strain evidence="3 5">DSM 101483</strain>
    </source>
</reference>
<feature type="transmembrane region" description="Helical" evidence="1">
    <location>
        <begin position="12"/>
        <end position="36"/>
    </location>
</feature>
<dbReference type="OrthoDB" id="9814800at2"/>
<dbReference type="InterPro" id="IPR036280">
    <property type="entry name" value="Multihaem_cyt_sf"/>
</dbReference>
<dbReference type="EMBL" id="SOBK01000005">
    <property type="protein sequence ID" value="TDT88715.1"/>
    <property type="molecule type" value="Genomic_DNA"/>
</dbReference>
<protein>
    <submittedName>
        <fullName evidence="2">Cytochrome C</fullName>
    </submittedName>
</protein>
<keyword evidence="1" id="KW-0472">Membrane</keyword>
<accession>A0A126QQA3</accession>
<dbReference type="Gene3D" id="3.90.10.10">
    <property type="entry name" value="Cytochrome C3"/>
    <property type="match status" value="2"/>
</dbReference>
<gene>
    <name evidence="2" type="ORF">AWY79_13835</name>
    <name evidence="3" type="ORF">EDC59_105116</name>
</gene>
<organism evidence="3 5">
    <name type="scientific">Pseudodesulfovibrio indicus</name>
    <dbReference type="NCBI Taxonomy" id="1716143"/>
    <lineage>
        <taxon>Bacteria</taxon>
        <taxon>Pseudomonadati</taxon>
        <taxon>Thermodesulfobacteriota</taxon>
        <taxon>Desulfovibrionia</taxon>
        <taxon>Desulfovibrionales</taxon>
        <taxon>Desulfovibrionaceae</taxon>
    </lineage>
</organism>
<evidence type="ECO:0000313" key="5">
    <source>
        <dbReference type="Proteomes" id="UP000295506"/>
    </source>
</evidence>
<evidence type="ECO:0000313" key="4">
    <source>
        <dbReference type="Proteomes" id="UP000055611"/>
    </source>
</evidence>
<dbReference type="Proteomes" id="UP000055611">
    <property type="component" value="Chromosome"/>
</dbReference>
<sequence length="249" mass="28010">MEERKASKRCGGVFPFIIGFLATCVLGWAVIPGLFFEKVEQPVWFSHAVHVDGQGMDCESCHYFREDGSYAGFPTNEVCAECHAVDPEEAMEAIAEEGIDPNDYEAIMKAGIGAIEDNLASSDDKMMQAEREYVVKYLIQGKEVPWLNYQYQPDNVYFSHAAHMNLSIEELAGMKKELASVVDPSVFEGDAPEQNCNLCHLKDIQLNDEPPAFERNILSGYSKMTMKMWKCERCHALKGQPNACYTCHK</sequence>
<dbReference type="KEGG" id="dej:AWY79_13835"/>
<keyword evidence="1" id="KW-1133">Transmembrane helix</keyword>
<dbReference type="SUPFAM" id="SSF48695">
    <property type="entry name" value="Multiheme cytochromes"/>
    <property type="match status" value="1"/>
</dbReference>
<dbReference type="AlphaFoldDB" id="A0A126QQA3"/>
<reference evidence="2 4" key="1">
    <citation type="journal article" date="2016" name="Front. Microbiol.">
        <title>Genome Sequence of the Piezophilic, Mesophilic Sulfate-Reducing Bacterium Desulfovibrio indicus J2T.</title>
        <authorList>
            <person name="Cao J."/>
            <person name="Maignien L."/>
            <person name="Shao Z."/>
            <person name="Alain K."/>
            <person name="Jebbar M."/>
        </authorList>
    </citation>
    <scope>NUCLEOTIDE SEQUENCE [LARGE SCALE GENOMIC DNA]</scope>
    <source>
        <strain evidence="2 4">J2</strain>
    </source>
</reference>
<evidence type="ECO:0000313" key="2">
    <source>
        <dbReference type="EMBL" id="AMK12114.1"/>
    </source>
</evidence>
<dbReference type="Proteomes" id="UP000295506">
    <property type="component" value="Unassembled WGS sequence"/>
</dbReference>
<evidence type="ECO:0000256" key="1">
    <source>
        <dbReference type="SAM" id="Phobius"/>
    </source>
</evidence>
<keyword evidence="4" id="KW-1185">Reference proteome</keyword>
<dbReference type="EMBL" id="CP014206">
    <property type="protein sequence ID" value="AMK12114.1"/>
    <property type="molecule type" value="Genomic_DNA"/>
</dbReference>